<dbReference type="RefSeq" id="WP_089284722.1">
    <property type="nucleotide sequence ID" value="NZ_FZOJ01000030.1"/>
</dbReference>
<dbReference type="EMBL" id="FZOJ01000030">
    <property type="protein sequence ID" value="SNS96512.1"/>
    <property type="molecule type" value="Genomic_DNA"/>
</dbReference>
<dbReference type="OrthoDB" id="1911204at2"/>
<keyword evidence="2" id="KW-1185">Reference proteome</keyword>
<dbReference type="AlphaFoldDB" id="A0A239ISZ7"/>
<dbReference type="Proteomes" id="UP000198304">
    <property type="component" value="Unassembled WGS sequence"/>
</dbReference>
<proteinExistence type="predicted"/>
<name>A0A239ISZ7_9FIRM</name>
<evidence type="ECO:0000313" key="2">
    <source>
        <dbReference type="Proteomes" id="UP000198304"/>
    </source>
</evidence>
<evidence type="ECO:0000313" key="1">
    <source>
        <dbReference type="EMBL" id="SNS96512.1"/>
    </source>
</evidence>
<reference evidence="1 2" key="1">
    <citation type="submission" date="2017-06" db="EMBL/GenBank/DDBJ databases">
        <authorList>
            <person name="Kim H.J."/>
            <person name="Triplett B.A."/>
        </authorList>
    </citation>
    <scope>NUCLEOTIDE SEQUENCE [LARGE SCALE GENOMIC DNA]</scope>
    <source>
        <strain evidence="1 2">SCA</strain>
    </source>
</reference>
<sequence>MAKLEDAIGRIKRLECPTGDLGYRVAGILEDYEIANSNEVTVNREERLDRDGAEAYRAKIPSNTEKSIMILAKSGSEDYVAKVIDAYMN</sequence>
<organism evidence="1 2">
    <name type="scientific">Anaerovirgula multivorans</name>
    <dbReference type="NCBI Taxonomy" id="312168"/>
    <lineage>
        <taxon>Bacteria</taxon>
        <taxon>Bacillati</taxon>
        <taxon>Bacillota</taxon>
        <taxon>Clostridia</taxon>
        <taxon>Peptostreptococcales</taxon>
        <taxon>Natronincolaceae</taxon>
        <taxon>Anaerovirgula</taxon>
    </lineage>
</organism>
<accession>A0A239ISZ7</accession>
<gene>
    <name evidence="1" type="ORF">SAMN05446037_103027</name>
</gene>
<protein>
    <submittedName>
        <fullName evidence="1">Uncharacterized protein</fullName>
    </submittedName>
</protein>